<dbReference type="InterPro" id="IPR045324">
    <property type="entry name" value="Small_multidrug_res"/>
</dbReference>
<dbReference type="GO" id="GO:0005886">
    <property type="term" value="C:plasma membrane"/>
    <property type="evidence" value="ECO:0007669"/>
    <property type="project" value="UniProtKB-SubCell"/>
</dbReference>
<sequence>MNWVKIIIASMFEVVWVIGLTHATSGIEWLCTIIAIFLSFYLLIDASKVLPVGTSYAVFVGLGTTGVTLFDFFVFAAPFSITKIILILTLLAGVISLKLVTSHRGEEV</sequence>
<dbReference type="InterPro" id="IPR037185">
    <property type="entry name" value="EmrE-like"/>
</dbReference>
<dbReference type="Pfam" id="PF00893">
    <property type="entry name" value="Multi_Drug_Res"/>
    <property type="match status" value="1"/>
</dbReference>
<evidence type="ECO:0000256" key="2">
    <source>
        <dbReference type="ARBA" id="ARBA00022475"/>
    </source>
</evidence>
<dbReference type="InterPro" id="IPR000390">
    <property type="entry name" value="Small_drug/metabolite_transptr"/>
</dbReference>
<evidence type="ECO:0000256" key="3">
    <source>
        <dbReference type="ARBA" id="ARBA00022692"/>
    </source>
</evidence>
<dbReference type="EMBL" id="FMPG01000010">
    <property type="protein sequence ID" value="SCT24050.1"/>
    <property type="molecule type" value="Genomic_DNA"/>
</dbReference>
<evidence type="ECO:0000313" key="8">
    <source>
        <dbReference type="EMBL" id="SCT02054.1"/>
    </source>
</evidence>
<dbReference type="RefSeq" id="WP_069995735.1">
    <property type="nucleotide sequence ID" value="NZ_FMPG01000010.1"/>
</dbReference>
<evidence type="ECO:0000313" key="11">
    <source>
        <dbReference type="Proteomes" id="UP000095768"/>
    </source>
</evidence>
<dbReference type="EMBL" id="FMPI01000010">
    <property type="protein sequence ID" value="SCT02054.1"/>
    <property type="molecule type" value="Genomic_DNA"/>
</dbReference>
<gene>
    <name evidence="9" type="primary">ykkC_2</name>
    <name evidence="9" type="ORF">SAMEA2297795_02065</name>
    <name evidence="8" type="ORF">SAMEA2297796_01586</name>
</gene>
<reference evidence="9 11" key="2">
    <citation type="submission" date="2016-09" db="EMBL/GenBank/DDBJ databases">
        <authorList>
            <consortium name="Pathogen Informatics"/>
        </authorList>
    </citation>
    <scope>NUCLEOTIDE SEQUENCE [LARGE SCALE GENOMIC DNA]</scope>
    <source>
        <strain evidence="9 11">82B</strain>
    </source>
</reference>
<dbReference type="Proteomes" id="UP000095412">
    <property type="component" value="Unassembled WGS sequence"/>
</dbReference>
<keyword evidence="2" id="KW-1003">Cell membrane</keyword>
<evidence type="ECO:0000256" key="1">
    <source>
        <dbReference type="ARBA" id="ARBA00004651"/>
    </source>
</evidence>
<comment type="subcellular location">
    <subcellularLocation>
        <location evidence="1 6">Cell membrane</location>
        <topology evidence="1 6">Multi-pass membrane protein</topology>
    </subcellularLocation>
</comment>
<keyword evidence="10" id="KW-1185">Reference proteome</keyword>
<evidence type="ECO:0000256" key="4">
    <source>
        <dbReference type="ARBA" id="ARBA00022989"/>
    </source>
</evidence>
<dbReference type="GO" id="GO:0022857">
    <property type="term" value="F:transmembrane transporter activity"/>
    <property type="evidence" value="ECO:0007669"/>
    <property type="project" value="InterPro"/>
</dbReference>
<proteinExistence type="inferred from homology"/>
<keyword evidence="4 7" id="KW-1133">Transmembrane helix</keyword>
<keyword evidence="5 7" id="KW-0472">Membrane</keyword>
<feature type="transmembrane region" description="Helical" evidence="7">
    <location>
        <begin position="81"/>
        <end position="100"/>
    </location>
</feature>
<organism evidence="9 11">
    <name type="scientific">Staphylococcus caeli</name>
    <dbReference type="NCBI Taxonomy" id="2201815"/>
    <lineage>
        <taxon>Bacteria</taxon>
        <taxon>Bacillati</taxon>
        <taxon>Bacillota</taxon>
        <taxon>Bacilli</taxon>
        <taxon>Bacillales</taxon>
        <taxon>Staphylococcaceae</taxon>
        <taxon>Staphylococcus</taxon>
    </lineage>
</organism>
<evidence type="ECO:0000256" key="5">
    <source>
        <dbReference type="ARBA" id="ARBA00023136"/>
    </source>
</evidence>
<dbReference type="AlphaFoldDB" id="A0A1D4MUG8"/>
<dbReference type="Gene3D" id="1.10.3730.20">
    <property type="match status" value="1"/>
</dbReference>
<name>A0A1D4MUG8_9STAP</name>
<keyword evidence="3 6" id="KW-0812">Transmembrane</keyword>
<protein>
    <submittedName>
        <fullName evidence="9">SMR-type multidrug efflux transporter</fullName>
    </submittedName>
</protein>
<dbReference type="PANTHER" id="PTHR30561">
    <property type="entry name" value="SMR FAMILY PROTON-DEPENDENT DRUG EFFLUX TRANSPORTER SUGE"/>
    <property type="match status" value="1"/>
</dbReference>
<evidence type="ECO:0000313" key="9">
    <source>
        <dbReference type="EMBL" id="SCT24050.1"/>
    </source>
</evidence>
<dbReference type="PANTHER" id="PTHR30561:SF7">
    <property type="entry name" value="GUANIDINIUM EFFLUX SYSTEM SUBUNIT GDNC-RELATED"/>
    <property type="match status" value="1"/>
</dbReference>
<reference evidence="8 10" key="1">
    <citation type="submission" date="2016-09" db="EMBL/GenBank/DDBJ databases">
        <authorList>
            <consortium name="Pathogen Informatics"/>
            <person name="Sun Q."/>
            <person name="Inoue M."/>
        </authorList>
    </citation>
    <scope>NUCLEOTIDE SEQUENCE [LARGE SCALE GENOMIC DNA]</scope>
    <source>
        <strain evidence="8 10">82C</strain>
    </source>
</reference>
<dbReference type="OrthoDB" id="2168659at2"/>
<accession>A0A1D4MUG8</accession>
<evidence type="ECO:0000256" key="7">
    <source>
        <dbReference type="SAM" id="Phobius"/>
    </source>
</evidence>
<feature type="transmembrane region" description="Helical" evidence="7">
    <location>
        <begin position="26"/>
        <end position="44"/>
    </location>
</feature>
<evidence type="ECO:0000256" key="6">
    <source>
        <dbReference type="RuleBase" id="RU003942"/>
    </source>
</evidence>
<evidence type="ECO:0000313" key="10">
    <source>
        <dbReference type="Proteomes" id="UP000095412"/>
    </source>
</evidence>
<comment type="similarity">
    <text evidence="6">Belongs to the drug/metabolite transporter (DMT) superfamily. Small multidrug resistance (SMR) (TC 2.A.7.1) family.</text>
</comment>
<feature type="transmembrane region" description="Helical" evidence="7">
    <location>
        <begin position="56"/>
        <end position="75"/>
    </location>
</feature>
<dbReference type="SUPFAM" id="SSF103481">
    <property type="entry name" value="Multidrug resistance efflux transporter EmrE"/>
    <property type="match status" value="1"/>
</dbReference>
<dbReference type="Proteomes" id="UP000095768">
    <property type="component" value="Unassembled WGS sequence"/>
</dbReference>